<dbReference type="Gene3D" id="3.40.50.360">
    <property type="match status" value="1"/>
</dbReference>
<dbReference type="NCBIfam" id="NF005216">
    <property type="entry name" value="PRK06703.1"/>
    <property type="match status" value="1"/>
</dbReference>
<evidence type="ECO:0000256" key="8">
    <source>
        <dbReference type="RuleBase" id="RU367037"/>
    </source>
</evidence>
<dbReference type="PROSITE" id="PS50902">
    <property type="entry name" value="FLAVODOXIN_LIKE"/>
    <property type="match status" value="1"/>
</dbReference>
<dbReference type="PANTHER" id="PTHR42809:SF1">
    <property type="entry name" value="FLAVODOXIN 1"/>
    <property type="match status" value="1"/>
</dbReference>
<evidence type="ECO:0000256" key="7">
    <source>
        <dbReference type="ARBA" id="ARBA00022982"/>
    </source>
</evidence>
<dbReference type="SUPFAM" id="SSF52218">
    <property type="entry name" value="Flavoproteins"/>
    <property type="match status" value="1"/>
</dbReference>
<evidence type="ECO:0000256" key="5">
    <source>
        <dbReference type="ARBA" id="ARBA00022630"/>
    </source>
</evidence>
<dbReference type="InterPro" id="IPR008254">
    <property type="entry name" value="Flavodoxin/NO_synth"/>
</dbReference>
<evidence type="ECO:0000313" key="11">
    <source>
        <dbReference type="Proteomes" id="UP001597340"/>
    </source>
</evidence>
<accession>A0ABW4DD57</accession>
<reference evidence="11" key="1">
    <citation type="journal article" date="2019" name="Int. J. Syst. Evol. Microbiol.">
        <title>The Global Catalogue of Microorganisms (GCM) 10K type strain sequencing project: providing services to taxonomists for standard genome sequencing and annotation.</title>
        <authorList>
            <consortium name="The Broad Institute Genomics Platform"/>
            <consortium name="The Broad Institute Genome Sequencing Center for Infectious Disease"/>
            <person name="Wu L."/>
            <person name="Ma J."/>
        </authorList>
    </citation>
    <scope>NUCLEOTIDE SEQUENCE [LARGE SCALE GENOMIC DNA]</scope>
    <source>
        <strain evidence="11">CCM 9147</strain>
    </source>
</reference>
<dbReference type="InterPro" id="IPR050619">
    <property type="entry name" value="Flavodoxin"/>
</dbReference>
<sequence length="152" mass="16729">MNLGKILIAYASLTGNTEEIAELIAEGVRQAGHEAELKASYDCNAADLLEYDGFLLGVYTWGDGELPDEFLDFYEELDELDLSGKKTAVFGSGDTSYEQFCGAVDLVEEKVKERGAFVIQESLKIEFSPMEDEKENCRAYGRQFAQAGIGVS</sequence>
<dbReference type="NCBIfam" id="NF005246">
    <property type="entry name" value="PRK06756.1"/>
    <property type="match status" value="1"/>
</dbReference>
<proteinExistence type="inferred from homology"/>
<dbReference type="NCBIfam" id="TIGR01753">
    <property type="entry name" value="flav_short"/>
    <property type="match status" value="1"/>
</dbReference>
<keyword evidence="4 8" id="KW-0813">Transport</keyword>
<feature type="domain" description="Flavodoxin-like" evidence="9">
    <location>
        <begin position="6"/>
        <end position="145"/>
    </location>
</feature>
<dbReference type="PANTHER" id="PTHR42809">
    <property type="entry name" value="FLAVODOXIN 2"/>
    <property type="match status" value="1"/>
</dbReference>
<evidence type="ECO:0000256" key="1">
    <source>
        <dbReference type="ARBA" id="ARBA00001917"/>
    </source>
</evidence>
<organism evidence="10 11">
    <name type="scientific">Paenibacillus farraposensis</name>
    <dbReference type="NCBI Taxonomy" id="2807095"/>
    <lineage>
        <taxon>Bacteria</taxon>
        <taxon>Bacillati</taxon>
        <taxon>Bacillota</taxon>
        <taxon>Bacilli</taxon>
        <taxon>Bacillales</taxon>
        <taxon>Paenibacillaceae</taxon>
        <taxon>Paenibacillus</taxon>
    </lineage>
</organism>
<keyword evidence="11" id="KW-1185">Reference proteome</keyword>
<gene>
    <name evidence="10" type="ORF">ACFQ5D_10165</name>
</gene>
<dbReference type="InterPro" id="IPR029039">
    <property type="entry name" value="Flavoprotein-like_sf"/>
</dbReference>
<comment type="cofactor">
    <cofactor evidence="1 8">
        <name>FMN</name>
        <dbReference type="ChEBI" id="CHEBI:58210"/>
    </cofactor>
</comment>
<evidence type="ECO:0000256" key="2">
    <source>
        <dbReference type="ARBA" id="ARBA00003297"/>
    </source>
</evidence>
<comment type="function">
    <text evidence="2 8">Low-potential electron donor to a number of redox enzymes.</text>
</comment>
<dbReference type="EMBL" id="JBHTNZ010000010">
    <property type="protein sequence ID" value="MFD1461776.1"/>
    <property type="molecule type" value="Genomic_DNA"/>
</dbReference>
<evidence type="ECO:0000259" key="9">
    <source>
        <dbReference type="PROSITE" id="PS50902"/>
    </source>
</evidence>
<evidence type="ECO:0000256" key="6">
    <source>
        <dbReference type="ARBA" id="ARBA00022643"/>
    </source>
</evidence>
<name>A0ABW4DD57_9BACL</name>
<keyword evidence="7 8" id="KW-0249">Electron transport</keyword>
<evidence type="ECO:0000313" key="10">
    <source>
        <dbReference type="EMBL" id="MFD1461776.1"/>
    </source>
</evidence>
<dbReference type="Pfam" id="PF00258">
    <property type="entry name" value="Flavodoxin_1"/>
    <property type="match status" value="1"/>
</dbReference>
<keyword evidence="5 8" id="KW-0285">Flavoprotein</keyword>
<protein>
    <recommendedName>
        <fullName evidence="8">Flavodoxin</fullName>
    </recommendedName>
</protein>
<dbReference type="RefSeq" id="WP_229525556.1">
    <property type="nucleotide sequence ID" value="NZ_JAFFQR010000105.1"/>
</dbReference>
<dbReference type="PRINTS" id="PR00369">
    <property type="entry name" value="FLAVODOXIN"/>
</dbReference>
<evidence type="ECO:0000256" key="3">
    <source>
        <dbReference type="ARBA" id="ARBA00005267"/>
    </source>
</evidence>
<evidence type="ECO:0000256" key="4">
    <source>
        <dbReference type="ARBA" id="ARBA00022448"/>
    </source>
</evidence>
<dbReference type="InterPro" id="IPR010087">
    <property type="entry name" value="Flav_short"/>
</dbReference>
<dbReference type="Proteomes" id="UP001597340">
    <property type="component" value="Unassembled WGS sequence"/>
</dbReference>
<dbReference type="InterPro" id="IPR001094">
    <property type="entry name" value="Flavdoxin-like"/>
</dbReference>
<comment type="caution">
    <text evidence="10">The sequence shown here is derived from an EMBL/GenBank/DDBJ whole genome shotgun (WGS) entry which is preliminary data.</text>
</comment>
<comment type="similarity">
    <text evidence="3 8">Belongs to the flavodoxin family.</text>
</comment>
<keyword evidence="6 8" id="KW-0288">FMN</keyword>